<name>A0A938YD06_9ACTN</name>
<dbReference type="GO" id="GO:0003677">
    <property type="term" value="F:DNA binding"/>
    <property type="evidence" value="ECO:0007669"/>
    <property type="project" value="InterPro"/>
</dbReference>
<reference evidence="2" key="1">
    <citation type="submission" date="2021-01" db="EMBL/GenBank/DDBJ databases">
        <title>YIM 132084 draft genome.</title>
        <authorList>
            <person name="An D."/>
        </authorList>
    </citation>
    <scope>NUCLEOTIDE SEQUENCE</scope>
    <source>
        <strain evidence="2">YIM 132084</strain>
    </source>
</reference>
<dbReference type="EMBL" id="JAERWK010000003">
    <property type="protein sequence ID" value="MBM9465929.1"/>
    <property type="molecule type" value="Genomic_DNA"/>
</dbReference>
<feature type="compositionally biased region" description="Basic residues" evidence="1">
    <location>
        <begin position="213"/>
        <end position="222"/>
    </location>
</feature>
<comment type="caution">
    <text evidence="2">The sequence shown here is derived from an EMBL/GenBank/DDBJ whole genome shotgun (WGS) entry which is preliminary data.</text>
</comment>
<dbReference type="RefSeq" id="WP_205258888.1">
    <property type="nucleotide sequence ID" value="NZ_JAERWK010000003.1"/>
</dbReference>
<dbReference type="SUPFAM" id="SSF56349">
    <property type="entry name" value="DNA breaking-rejoining enzymes"/>
    <property type="match status" value="1"/>
</dbReference>
<dbReference type="AlphaFoldDB" id="A0A938YD06"/>
<organism evidence="2 3">
    <name type="scientific">Nakamurella leprariae</name>
    <dbReference type="NCBI Taxonomy" id="2803911"/>
    <lineage>
        <taxon>Bacteria</taxon>
        <taxon>Bacillati</taxon>
        <taxon>Actinomycetota</taxon>
        <taxon>Actinomycetes</taxon>
        <taxon>Nakamurellales</taxon>
        <taxon>Nakamurellaceae</taxon>
        <taxon>Nakamurella</taxon>
    </lineage>
</organism>
<evidence type="ECO:0000256" key="1">
    <source>
        <dbReference type="SAM" id="MobiDB-lite"/>
    </source>
</evidence>
<keyword evidence="3" id="KW-1185">Reference proteome</keyword>
<feature type="region of interest" description="Disordered" evidence="1">
    <location>
        <begin position="191"/>
        <end position="222"/>
    </location>
</feature>
<sequence>MFVVARMTRVNQNVRIGHRVARTTPPITQDQRIAWIGELLTGTSDTLPYRVAGTLLLLFAQPLVRVAALRTEALIDTPNGLHISLGREPAPVPDLFAELLREHPEHRPNLRTGTGRDSPWLFPGTTAGQHLHPGTIMTRLRDLGIDLRGTRNRAITELVLQAPPPLVADALGYSYQVTYNTPNEAANLGLATPVGDDSTYPGGLARPYDPRDHHRRPRRVGV</sequence>
<dbReference type="InterPro" id="IPR011010">
    <property type="entry name" value="DNA_brk_join_enz"/>
</dbReference>
<accession>A0A938YD06</accession>
<evidence type="ECO:0000313" key="3">
    <source>
        <dbReference type="Proteomes" id="UP000663792"/>
    </source>
</evidence>
<gene>
    <name evidence="2" type="ORF">JL106_01380</name>
</gene>
<evidence type="ECO:0000313" key="2">
    <source>
        <dbReference type="EMBL" id="MBM9465929.1"/>
    </source>
</evidence>
<proteinExistence type="predicted"/>
<dbReference type="Proteomes" id="UP000663792">
    <property type="component" value="Unassembled WGS sequence"/>
</dbReference>
<protein>
    <submittedName>
        <fullName evidence="2">Uncharacterized protein</fullName>
    </submittedName>
</protein>